<name>A0AA39XJW6_9PEZI</name>
<dbReference type="AlphaFoldDB" id="A0AA39XJW6"/>
<comment type="caution">
    <text evidence="1">The sequence shown here is derived from an EMBL/GenBank/DDBJ whole genome shotgun (WGS) entry which is preliminary data.</text>
</comment>
<accession>A0AA39XJW6</accession>
<protein>
    <submittedName>
        <fullName evidence="1">Uncharacterized protein</fullName>
    </submittedName>
</protein>
<gene>
    <name evidence="1" type="ORF">B0T17DRAFT_516101</name>
</gene>
<evidence type="ECO:0000313" key="1">
    <source>
        <dbReference type="EMBL" id="KAK0635371.1"/>
    </source>
</evidence>
<sequence>MGRPVCLSACICFLYTECRDIILATSSPMAGSGKEGCARKHLPIKVTPIFRPFSSFVTLSQSLIAETEIGCS</sequence>
<dbReference type="EMBL" id="JAULSR010000001">
    <property type="protein sequence ID" value="KAK0635371.1"/>
    <property type="molecule type" value="Genomic_DNA"/>
</dbReference>
<proteinExistence type="predicted"/>
<keyword evidence="2" id="KW-1185">Reference proteome</keyword>
<evidence type="ECO:0000313" key="2">
    <source>
        <dbReference type="Proteomes" id="UP001174934"/>
    </source>
</evidence>
<reference evidence="1" key="1">
    <citation type="submission" date="2023-06" db="EMBL/GenBank/DDBJ databases">
        <title>Genome-scale phylogeny and comparative genomics of the fungal order Sordariales.</title>
        <authorList>
            <consortium name="Lawrence Berkeley National Laboratory"/>
            <person name="Hensen N."/>
            <person name="Bonometti L."/>
            <person name="Westerberg I."/>
            <person name="Brannstrom I.O."/>
            <person name="Guillou S."/>
            <person name="Cros-Aarteil S."/>
            <person name="Calhoun S."/>
            <person name="Haridas S."/>
            <person name="Kuo A."/>
            <person name="Mondo S."/>
            <person name="Pangilinan J."/>
            <person name="Riley R."/>
            <person name="LaButti K."/>
            <person name="Andreopoulos B."/>
            <person name="Lipzen A."/>
            <person name="Chen C."/>
            <person name="Yanf M."/>
            <person name="Daum C."/>
            <person name="Ng V."/>
            <person name="Clum A."/>
            <person name="Steindorff A."/>
            <person name="Ohm R."/>
            <person name="Martin F."/>
            <person name="Silar P."/>
            <person name="Natvig D."/>
            <person name="Lalanne C."/>
            <person name="Gautier V."/>
            <person name="Ament-velasquez S.L."/>
            <person name="Kruys A."/>
            <person name="Hutchinson M.I."/>
            <person name="Powell A.J."/>
            <person name="Barry K."/>
            <person name="Miller A.N."/>
            <person name="Grigoriev I.V."/>
            <person name="Debuchy R."/>
            <person name="Gladieux P."/>
            <person name="Thoren M.H."/>
            <person name="Johannesson H."/>
        </authorList>
    </citation>
    <scope>NUCLEOTIDE SEQUENCE</scope>
    <source>
        <strain evidence="1">SMH3391-2</strain>
    </source>
</reference>
<dbReference type="Proteomes" id="UP001174934">
    <property type="component" value="Unassembled WGS sequence"/>
</dbReference>
<organism evidence="1 2">
    <name type="scientific">Bombardia bombarda</name>
    <dbReference type="NCBI Taxonomy" id="252184"/>
    <lineage>
        <taxon>Eukaryota</taxon>
        <taxon>Fungi</taxon>
        <taxon>Dikarya</taxon>
        <taxon>Ascomycota</taxon>
        <taxon>Pezizomycotina</taxon>
        <taxon>Sordariomycetes</taxon>
        <taxon>Sordariomycetidae</taxon>
        <taxon>Sordariales</taxon>
        <taxon>Lasiosphaeriaceae</taxon>
        <taxon>Bombardia</taxon>
    </lineage>
</organism>